<organism evidence="1 2">
    <name type="scientific">Porites evermanni</name>
    <dbReference type="NCBI Taxonomy" id="104178"/>
    <lineage>
        <taxon>Eukaryota</taxon>
        <taxon>Metazoa</taxon>
        <taxon>Cnidaria</taxon>
        <taxon>Anthozoa</taxon>
        <taxon>Hexacorallia</taxon>
        <taxon>Scleractinia</taxon>
        <taxon>Fungiina</taxon>
        <taxon>Poritidae</taxon>
        <taxon>Porites</taxon>
    </lineage>
</organism>
<gene>
    <name evidence="1" type="ORF">PEVE_00033867</name>
</gene>
<keyword evidence="2" id="KW-1185">Reference proteome</keyword>
<name>A0ABN8MJZ0_9CNID</name>
<sequence>HPSWNVVKELHRAVAVNPEEVEDRLPQLHVFPHEVGDNRADRVEFKALDDPGVEHTIEGLLVVDPGGGEVTVLGSHLLKDGFVDAELVFAAIAPVATSSLHFVKQVVTFEKYVGPFCNDRGQDLVHIW</sequence>
<evidence type="ECO:0000313" key="2">
    <source>
        <dbReference type="Proteomes" id="UP001159427"/>
    </source>
</evidence>
<accession>A0ABN8MJZ0</accession>
<reference evidence="1 2" key="1">
    <citation type="submission" date="2022-05" db="EMBL/GenBank/DDBJ databases">
        <authorList>
            <consortium name="Genoscope - CEA"/>
            <person name="William W."/>
        </authorList>
    </citation>
    <scope>NUCLEOTIDE SEQUENCE [LARGE SCALE GENOMIC DNA]</scope>
</reference>
<proteinExistence type="predicted"/>
<feature type="non-terminal residue" evidence="1">
    <location>
        <position position="1"/>
    </location>
</feature>
<dbReference type="EMBL" id="CALNXI010000506">
    <property type="protein sequence ID" value="CAH3028359.1"/>
    <property type="molecule type" value="Genomic_DNA"/>
</dbReference>
<protein>
    <submittedName>
        <fullName evidence="1">Uncharacterized protein</fullName>
    </submittedName>
</protein>
<dbReference type="Proteomes" id="UP001159427">
    <property type="component" value="Unassembled WGS sequence"/>
</dbReference>
<comment type="caution">
    <text evidence="1">The sequence shown here is derived from an EMBL/GenBank/DDBJ whole genome shotgun (WGS) entry which is preliminary data.</text>
</comment>
<evidence type="ECO:0000313" key="1">
    <source>
        <dbReference type="EMBL" id="CAH3028359.1"/>
    </source>
</evidence>